<evidence type="ECO:0000313" key="8">
    <source>
        <dbReference type="EMBL" id="KAG9439078.1"/>
    </source>
</evidence>
<keyword evidence="9" id="KW-1185">Reference proteome</keyword>
<reference evidence="8 9" key="1">
    <citation type="submission" date="2021-07" db="EMBL/GenBank/DDBJ databases">
        <title>The Aristolochia fimbriata genome: insights into angiosperm evolution, floral development and chemical biosynthesis.</title>
        <authorList>
            <person name="Jiao Y."/>
        </authorList>
    </citation>
    <scope>NUCLEOTIDE SEQUENCE [LARGE SCALE GENOMIC DNA]</scope>
    <source>
        <strain evidence="8">IBCAS-2021</strain>
        <tissue evidence="8">Leaf</tissue>
    </source>
</reference>
<feature type="compositionally biased region" description="Basic and acidic residues" evidence="5">
    <location>
        <begin position="156"/>
        <end position="167"/>
    </location>
</feature>
<dbReference type="Pfam" id="PF07897">
    <property type="entry name" value="EAR"/>
    <property type="match status" value="1"/>
</dbReference>
<evidence type="ECO:0000259" key="7">
    <source>
        <dbReference type="Pfam" id="PF16135"/>
    </source>
</evidence>
<evidence type="ECO:0000256" key="2">
    <source>
        <dbReference type="ARBA" id="ARBA00006081"/>
    </source>
</evidence>
<proteinExistence type="inferred from homology"/>
<evidence type="ECO:0000256" key="1">
    <source>
        <dbReference type="ARBA" id="ARBA00004123"/>
    </source>
</evidence>
<evidence type="ECO:0000256" key="5">
    <source>
        <dbReference type="SAM" id="MobiDB-lite"/>
    </source>
</evidence>
<feature type="region of interest" description="Disordered" evidence="5">
    <location>
        <begin position="35"/>
        <end position="59"/>
    </location>
</feature>
<evidence type="ECO:0000313" key="9">
    <source>
        <dbReference type="Proteomes" id="UP000825729"/>
    </source>
</evidence>
<comment type="function">
    <text evidence="4">Acts as a negative regulator of abscisic acid (ABA) response.</text>
</comment>
<gene>
    <name evidence="8" type="ORF">H6P81_019243</name>
</gene>
<dbReference type="InterPro" id="IPR031307">
    <property type="entry name" value="Ninja_fam"/>
</dbReference>
<feature type="compositionally biased region" description="Basic residues" evidence="5">
    <location>
        <begin position="35"/>
        <end position="49"/>
    </location>
</feature>
<dbReference type="GO" id="GO:0007165">
    <property type="term" value="P:signal transduction"/>
    <property type="evidence" value="ECO:0007669"/>
    <property type="project" value="InterPro"/>
</dbReference>
<feature type="compositionally biased region" description="Basic and acidic residues" evidence="5">
    <location>
        <begin position="267"/>
        <end position="279"/>
    </location>
</feature>
<feature type="domain" description="Tify" evidence="7">
    <location>
        <begin position="355"/>
        <end position="388"/>
    </location>
</feature>
<organism evidence="8 9">
    <name type="scientific">Aristolochia fimbriata</name>
    <name type="common">White veined hardy Dutchman's pipe vine</name>
    <dbReference type="NCBI Taxonomy" id="158543"/>
    <lineage>
        <taxon>Eukaryota</taxon>
        <taxon>Viridiplantae</taxon>
        <taxon>Streptophyta</taxon>
        <taxon>Embryophyta</taxon>
        <taxon>Tracheophyta</taxon>
        <taxon>Spermatophyta</taxon>
        <taxon>Magnoliopsida</taxon>
        <taxon>Magnoliidae</taxon>
        <taxon>Piperales</taxon>
        <taxon>Aristolochiaceae</taxon>
        <taxon>Aristolochia</taxon>
    </lineage>
</organism>
<dbReference type="Proteomes" id="UP000825729">
    <property type="component" value="Unassembled WGS sequence"/>
</dbReference>
<feature type="compositionally biased region" description="Polar residues" evidence="5">
    <location>
        <begin position="173"/>
        <end position="184"/>
    </location>
</feature>
<dbReference type="InterPro" id="IPR032310">
    <property type="entry name" value="NLS_NINJA_AFP-like"/>
</dbReference>
<name>A0AAV7DS13_ARIFI</name>
<dbReference type="PANTHER" id="PTHR31413:SF31">
    <property type="entry name" value="NINJA-FAMILY PROTEIN AFP3"/>
    <property type="match status" value="1"/>
</dbReference>
<dbReference type="Pfam" id="PF16135">
    <property type="entry name" value="TDBD"/>
    <property type="match status" value="1"/>
</dbReference>
<comment type="caution">
    <text evidence="8">The sequence shown here is derived from an EMBL/GenBank/DDBJ whole genome shotgun (WGS) entry which is preliminary data.</text>
</comment>
<feature type="region of interest" description="Disordered" evidence="5">
    <location>
        <begin position="89"/>
        <end position="129"/>
    </location>
</feature>
<dbReference type="InterPro" id="IPR012463">
    <property type="entry name" value="Ninja_motif"/>
</dbReference>
<evidence type="ECO:0000256" key="4">
    <source>
        <dbReference type="RuleBase" id="RU369029"/>
    </source>
</evidence>
<feature type="region of interest" description="Disordered" evidence="5">
    <location>
        <begin position="156"/>
        <end position="184"/>
    </location>
</feature>
<comment type="similarity">
    <text evidence="2 4">Belongs to the Ninja family.</text>
</comment>
<protein>
    <recommendedName>
        <fullName evidence="4">Ninja-family protein</fullName>
    </recommendedName>
    <alternativeName>
        <fullName evidence="4">ABI-binding protein</fullName>
    </alternativeName>
</protein>
<accession>A0AAV7DS13</accession>
<feature type="region of interest" description="Disordered" evidence="5">
    <location>
        <begin position="250"/>
        <end position="306"/>
    </location>
</feature>
<keyword evidence="3 4" id="KW-0539">Nucleus</keyword>
<dbReference type="PANTHER" id="PTHR31413">
    <property type="entry name" value="AFP HOMOLOG 2"/>
    <property type="match status" value="1"/>
</dbReference>
<dbReference type="Pfam" id="PF16136">
    <property type="entry name" value="NLS_NINJA_AFP"/>
    <property type="match status" value="1"/>
</dbReference>
<evidence type="ECO:0000256" key="3">
    <source>
        <dbReference type="ARBA" id="ARBA00023242"/>
    </source>
</evidence>
<dbReference type="GO" id="GO:0045892">
    <property type="term" value="P:negative regulation of DNA-templated transcription"/>
    <property type="evidence" value="ECO:0007669"/>
    <property type="project" value="TreeGrafter"/>
</dbReference>
<comment type="subcellular location">
    <subcellularLocation>
        <location evidence="1 4">Nucleus</location>
    </subcellularLocation>
</comment>
<dbReference type="EMBL" id="JAINDJ010000008">
    <property type="protein sequence ID" value="KAG9439078.1"/>
    <property type="molecule type" value="Genomic_DNA"/>
</dbReference>
<feature type="compositionally biased region" description="Polar residues" evidence="5">
    <location>
        <begin position="250"/>
        <end position="263"/>
    </location>
</feature>
<sequence>MGEEGRRMGEIDHLPPHNAGRPRDLLRQLSAEIHPHHHHHQQHHRHQQHSRAEESEGVELSLGLSLGGRFGVDPVEKTRLLRSSSIAGFPRIPSYEDLGTSGVPPASPAIARTVSLPTETEEDRRKRKEMQCLRRMEAKRKRTEKQKNLGYRCVGKEEDRRAEEEGIKGNPNIPGTLNGFSPTVGSPFGVPAGWGSGSLRGPTPPVDAINGKTGVAFNMGFVPSSQGSLGSQGSTSSGVSDFESRVNQGLNTNEARSPTSVQSLPVERGEQKLGTEKSVGKCSKSGGEDAVQGVVSNNGGVGSKKPKVEEENGVVREMGKNVMEEMPCVSTRGCGPNGRRIEGFLYRFRKGEEVRIVCVCHGNFLSPAEFVKHAGGGDVQYPLKHIVVNPSSSFS</sequence>
<dbReference type="GO" id="GO:0005634">
    <property type="term" value="C:nucleus"/>
    <property type="evidence" value="ECO:0007669"/>
    <property type="project" value="UniProtKB-SubCell"/>
</dbReference>
<dbReference type="InterPro" id="IPR032308">
    <property type="entry name" value="TDBD"/>
</dbReference>
<dbReference type="AlphaFoldDB" id="A0AAV7DS13"/>
<feature type="region of interest" description="Disordered" evidence="5">
    <location>
        <begin position="1"/>
        <end position="22"/>
    </location>
</feature>
<evidence type="ECO:0000259" key="6">
    <source>
        <dbReference type="Pfam" id="PF07897"/>
    </source>
</evidence>
<feature type="domain" description="Ethylene-responsive binding factor-associated repression" evidence="6">
    <location>
        <begin position="53"/>
        <end position="88"/>
    </location>
</feature>